<gene>
    <name evidence="2" type="ORF">DMH04_56755</name>
</gene>
<evidence type="ECO:0000256" key="1">
    <source>
        <dbReference type="SAM" id="Phobius"/>
    </source>
</evidence>
<feature type="transmembrane region" description="Helical" evidence="1">
    <location>
        <begin position="40"/>
        <end position="57"/>
    </location>
</feature>
<feature type="non-terminal residue" evidence="2">
    <location>
        <position position="85"/>
    </location>
</feature>
<dbReference type="Proteomes" id="UP000287547">
    <property type="component" value="Unassembled WGS sequence"/>
</dbReference>
<dbReference type="GO" id="GO:0016301">
    <property type="term" value="F:kinase activity"/>
    <property type="evidence" value="ECO:0007669"/>
    <property type="project" value="UniProtKB-KW"/>
</dbReference>
<sequence length="85" mass="8315">MPHDERQPLRNALPSTLCAVLGAGGLTAALLAAPSAGWRALLPMTVAVLAALALTGLPARVPLAPTASAVAVASALGTAAQFPPP</sequence>
<organism evidence="2 3">
    <name type="scientific">Kibdelosporangium aridum</name>
    <dbReference type="NCBI Taxonomy" id="2030"/>
    <lineage>
        <taxon>Bacteria</taxon>
        <taxon>Bacillati</taxon>
        <taxon>Actinomycetota</taxon>
        <taxon>Actinomycetes</taxon>
        <taxon>Pseudonocardiales</taxon>
        <taxon>Pseudonocardiaceae</taxon>
        <taxon>Kibdelosporangium</taxon>
    </lineage>
</organism>
<reference evidence="2 3" key="1">
    <citation type="submission" date="2018-05" db="EMBL/GenBank/DDBJ databases">
        <title>Evolution of GPA BGCs.</title>
        <authorList>
            <person name="Waglechner N."/>
            <person name="Wright G.D."/>
        </authorList>
    </citation>
    <scope>NUCLEOTIDE SEQUENCE [LARGE SCALE GENOMIC DNA]</scope>
    <source>
        <strain evidence="2 3">A82846</strain>
    </source>
</reference>
<accession>A0A428XMZ2</accession>
<keyword evidence="1" id="KW-1133">Transmembrane helix</keyword>
<proteinExistence type="predicted"/>
<evidence type="ECO:0000313" key="2">
    <source>
        <dbReference type="EMBL" id="RSM56680.1"/>
    </source>
</evidence>
<feature type="transmembrane region" description="Helical" evidence="1">
    <location>
        <begin position="12"/>
        <end position="33"/>
    </location>
</feature>
<comment type="caution">
    <text evidence="2">The sequence shown here is derived from an EMBL/GenBank/DDBJ whole genome shotgun (WGS) entry which is preliminary data.</text>
</comment>
<keyword evidence="1" id="KW-0472">Membrane</keyword>
<dbReference type="AlphaFoldDB" id="A0A428XMZ2"/>
<evidence type="ECO:0000313" key="3">
    <source>
        <dbReference type="Proteomes" id="UP000287547"/>
    </source>
</evidence>
<protein>
    <submittedName>
        <fullName evidence="2">Two-component sensor histidine kinase</fullName>
    </submittedName>
</protein>
<dbReference type="EMBL" id="QHKI01000188">
    <property type="protein sequence ID" value="RSM56680.1"/>
    <property type="molecule type" value="Genomic_DNA"/>
</dbReference>
<name>A0A428XMZ2_KIBAR</name>
<keyword evidence="2" id="KW-0418">Kinase</keyword>
<keyword evidence="2" id="KW-0808">Transferase</keyword>
<keyword evidence="1" id="KW-0812">Transmembrane</keyword>